<gene>
    <name evidence="4" type="ORF">ACFS6H_05475</name>
</gene>
<dbReference type="Gene3D" id="3.40.50.1110">
    <property type="entry name" value="SGNH hydrolase"/>
    <property type="match status" value="1"/>
</dbReference>
<evidence type="ECO:0000313" key="4">
    <source>
        <dbReference type="EMBL" id="MFD2919155.1"/>
    </source>
</evidence>
<dbReference type="Pfam" id="PF13472">
    <property type="entry name" value="Lipase_GDSL_2"/>
    <property type="match status" value="1"/>
</dbReference>
<dbReference type="CDD" id="cd01821">
    <property type="entry name" value="Rhamnogalacturan_acetylesterase_like"/>
    <property type="match status" value="1"/>
</dbReference>
<evidence type="ECO:0000256" key="2">
    <source>
        <dbReference type="ARBA" id="ARBA00022801"/>
    </source>
</evidence>
<sequence>MLKQRTLLLIAILFIICGFTFKPDTITIWMMGDSTMSIKKKEAYPEAGWGMPFANYWDSTIEVKNTAQNGRSTKSFIAESRWKPIETGMKKGDYLFIQFGHNDEVPTKKSYTSPAEFTANLTVFVKAAKEKGATPVLITPVARRKFDSTGVLQNTHEQYSQLVREVAAANKVILIDLDAKSQALYKQLGPENSKHLLLHLAPGQNPNHPAGKEDDTHFNEYGARRMAEIVINDIKQQLPELAKKLLYKK</sequence>
<dbReference type="EMBL" id="JBHUOZ010000001">
    <property type="protein sequence ID" value="MFD2919155.1"/>
    <property type="molecule type" value="Genomic_DNA"/>
</dbReference>
<accession>A0ABW6A1H4</accession>
<evidence type="ECO:0000313" key="5">
    <source>
        <dbReference type="Proteomes" id="UP001597511"/>
    </source>
</evidence>
<protein>
    <submittedName>
        <fullName evidence="4">Rhamnogalacturonan acetylesterase</fullName>
    </submittedName>
</protein>
<comment type="similarity">
    <text evidence="1">Belongs to the 'GDSL' lipolytic enzyme family.</text>
</comment>
<organism evidence="4 5">
    <name type="scientific">Terrimonas rubra</name>
    <dbReference type="NCBI Taxonomy" id="1035890"/>
    <lineage>
        <taxon>Bacteria</taxon>
        <taxon>Pseudomonadati</taxon>
        <taxon>Bacteroidota</taxon>
        <taxon>Chitinophagia</taxon>
        <taxon>Chitinophagales</taxon>
        <taxon>Chitinophagaceae</taxon>
        <taxon>Terrimonas</taxon>
    </lineage>
</organism>
<proteinExistence type="inferred from homology"/>
<name>A0ABW6A1H4_9BACT</name>
<evidence type="ECO:0000256" key="1">
    <source>
        <dbReference type="ARBA" id="ARBA00008668"/>
    </source>
</evidence>
<dbReference type="InterPro" id="IPR013830">
    <property type="entry name" value="SGNH_hydro"/>
</dbReference>
<feature type="domain" description="SGNH hydrolase-type esterase" evidence="3">
    <location>
        <begin position="31"/>
        <end position="224"/>
    </location>
</feature>
<dbReference type="InterPro" id="IPR037459">
    <property type="entry name" value="RhgT-like"/>
</dbReference>
<dbReference type="PANTHER" id="PTHR43695">
    <property type="entry name" value="PUTATIVE (AFU_ORTHOLOGUE AFUA_2G17250)-RELATED"/>
    <property type="match status" value="1"/>
</dbReference>
<keyword evidence="5" id="KW-1185">Reference proteome</keyword>
<evidence type="ECO:0000259" key="3">
    <source>
        <dbReference type="Pfam" id="PF13472"/>
    </source>
</evidence>
<keyword evidence="2" id="KW-0378">Hydrolase</keyword>
<dbReference type="PANTHER" id="PTHR43695:SF1">
    <property type="entry name" value="RHAMNOGALACTURONAN ACETYLESTERASE"/>
    <property type="match status" value="1"/>
</dbReference>
<comment type="caution">
    <text evidence="4">The sequence shown here is derived from an EMBL/GenBank/DDBJ whole genome shotgun (WGS) entry which is preliminary data.</text>
</comment>
<dbReference type="RefSeq" id="WP_386096068.1">
    <property type="nucleotide sequence ID" value="NZ_JBHUOZ010000001.1"/>
</dbReference>
<dbReference type="InterPro" id="IPR036514">
    <property type="entry name" value="SGNH_hydro_sf"/>
</dbReference>
<reference evidence="5" key="1">
    <citation type="journal article" date="2019" name="Int. J. Syst. Evol. Microbiol.">
        <title>The Global Catalogue of Microorganisms (GCM) 10K type strain sequencing project: providing services to taxonomists for standard genome sequencing and annotation.</title>
        <authorList>
            <consortium name="The Broad Institute Genomics Platform"/>
            <consortium name="The Broad Institute Genome Sequencing Center for Infectious Disease"/>
            <person name="Wu L."/>
            <person name="Ma J."/>
        </authorList>
    </citation>
    <scope>NUCLEOTIDE SEQUENCE [LARGE SCALE GENOMIC DNA]</scope>
    <source>
        <strain evidence="5">KCTC 23299</strain>
    </source>
</reference>
<dbReference type="SUPFAM" id="SSF52266">
    <property type="entry name" value="SGNH hydrolase"/>
    <property type="match status" value="1"/>
</dbReference>
<dbReference type="Proteomes" id="UP001597511">
    <property type="component" value="Unassembled WGS sequence"/>
</dbReference>